<dbReference type="InterPro" id="IPR011051">
    <property type="entry name" value="RmlC_Cupin_sf"/>
</dbReference>
<feature type="domain" description="Cupin type-2" evidence="1">
    <location>
        <begin position="36"/>
        <end position="99"/>
    </location>
</feature>
<name>A0A0F9M1X9_9ZZZZ</name>
<evidence type="ECO:0000313" key="2">
    <source>
        <dbReference type="EMBL" id="KKM99723.1"/>
    </source>
</evidence>
<organism evidence="2">
    <name type="scientific">marine sediment metagenome</name>
    <dbReference type="NCBI Taxonomy" id="412755"/>
    <lineage>
        <taxon>unclassified sequences</taxon>
        <taxon>metagenomes</taxon>
        <taxon>ecological metagenomes</taxon>
    </lineage>
</organism>
<reference evidence="2" key="1">
    <citation type="journal article" date="2015" name="Nature">
        <title>Complex archaea that bridge the gap between prokaryotes and eukaryotes.</title>
        <authorList>
            <person name="Spang A."/>
            <person name="Saw J.H."/>
            <person name="Jorgensen S.L."/>
            <person name="Zaremba-Niedzwiedzka K."/>
            <person name="Martijn J."/>
            <person name="Lind A.E."/>
            <person name="van Eijk R."/>
            <person name="Schleper C."/>
            <person name="Guy L."/>
            <person name="Ettema T.J."/>
        </authorList>
    </citation>
    <scope>NUCLEOTIDE SEQUENCE</scope>
</reference>
<dbReference type="Pfam" id="PF07883">
    <property type="entry name" value="Cupin_2"/>
    <property type="match status" value="1"/>
</dbReference>
<gene>
    <name evidence="2" type="ORF">LCGC14_1145070</name>
</gene>
<dbReference type="EMBL" id="LAZR01005464">
    <property type="protein sequence ID" value="KKM99723.1"/>
    <property type="molecule type" value="Genomic_DNA"/>
</dbReference>
<dbReference type="InterPro" id="IPR025499">
    <property type="entry name" value="KdgF"/>
</dbReference>
<evidence type="ECO:0000259" key="1">
    <source>
        <dbReference type="Pfam" id="PF07883"/>
    </source>
</evidence>
<dbReference type="Gene3D" id="2.60.120.10">
    <property type="entry name" value="Jelly Rolls"/>
    <property type="match status" value="1"/>
</dbReference>
<dbReference type="PIRSF" id="PIRSF029883">
    <property type="entry name" value="KdgF"/>
    <property type="match status" value="1"/>
</dbReference>
<dbReference type="InterPro" id="IPR014710">
    <property type="entry name" value="RmlC-like_jellyroll"/>
</dbReference>
<dbReference type="InterPro" id="IPR013096">
    <property type="entry name" value="Cupin_2"/>
</dbReference>
<dbReference type="AlphaFoldDB" id="A0A0F9M1X9"/>
<sequence>MKKYTMNKENVYSIEALKGVYRKTLIYNESIMLCYFILEKDAKIPLHSHKEHQIGYIIKGKIKFTTKNNEFIAKEGDSYVFDSNEKHGALILEKAEVIDVFNPSRTDYK</sequence>
<dbReference type="CDD" id="cd02238">
    <property type="entry name" value="cupin_KdgF"/>
    <property type="match status" value="1"/>
</dbReference>
<protein>
    <recommendedName>
        <fullName evidence="1">Cupin type-2 domain-containing protein</fullName>
    </recommendedName>
</protein>
<dbReference type="PANTHER" id="PTHR40112">
    <property type="entry name" value="H2HPP ISOMERASE"/>
    <property type="match status" value="1"/>
</dbReference>
<dbReference type="InterPro" id="IPR052535">
    <property type="entry name" value="Bacilysin_H2HPP_isomerase"/>
</dbReference>
<proteinExistence type="predicted"/>
<dbReference type="PANTHER" id="PTHR40112:SF1">
    <property type="entry name" value="H2HPP ISOMERASE"/>
    <property type="match status" value="1"/>
</dbReference>
<accession>A0A0F9M1X9</accession>
<dbReference type="SUPFAM" id="SSF51182">
    <property type="entry name" value="RmlC-like cupins"/>
    <property type="match status" value="1"/>
</dbReference>
<comment type="caution">
    <text evidence="2">The sequence shown here is derived from an EMBL/GenBank/DDBJ whole genome shotgun (WGS) entry which is preliminary data.</text>
</comment>